<gene>
    <name evidence="2" type="primary">LOC142178345</name>
</gene>
<dbReference type="RefSeq" id="XP_075103781.1">
    <property type="nucleotide sequence ID" value="XM_075247680.1"/>
</dbReference>
<reference evidence="1" key="1">
    <citation type="journal article" date="2014" name="Nat. Commun.">
        <title>The tobacco genome sequence and its comparison with those of tomato and potato.</title>
        <authorList>
            <person name="Sierro N."/>
            <person name="Battey J.N."/>
            <person name="Ouadi S."/>
            <person name="Bakaher N."/>
            <person name="Bovet L."/>
            <person name="Willig A."/>
            <person name="Goepfert S."/>
            <person name="Peitsch M.C."/>
            <person name="Ivanov N.V."/>
        </authorList>
    </citation>
    <scope>NUCLEOTIDE SEQUENCE [LARGE SCALE GENOMIC DNA]</scope>
</reference>
<keyword evidence="1" id="KW-1185">Reference proteome</keyword>
<accession>A0AC58U2T7</accession>
<dbReference type="Proteomes" id="UP000790787">
    <property type="component" value="Chromosome 24"/>
</dbReference>
<evidence type="ECO:0000313" key="2">
    <source>
        <dbReference type="RefSeq" id="XP_075103781.1"/>
    </source>
</evidence>
<proteinExistence type="predicted"/>
<organism evidence="1 2">
    <name type="scientific">Nicotiana tabacum</name>
    <name type="common">Common tobacco</name>
    <dbReference type="NCBI Taxonomy" id="4097"/>
    <lineage>
        <taxon>Eukaryota</taxon>
        <taxon>Viridiplantae</taxon>
        <taxon>Streptophyta</taxon>
        <taxon>Embryophyta</taxon>
        <taxon>Tracheophyta</taxon>
        <taxon>Spermatophyta</taxon>
        <taxon>Magnoliopsida</taxon>
        <taxon>eudicotyledons</taxon>
        <taxon>Gunneridae</taxon>
        <taxon>Pentapetalae</taxon>
        <taxon>asterids</taxon>
        <taxon>lamiids</taxon>
        <taxon>Solanales</taxon>
        <taxon>Solanaceae</taxon>
        <taxon>Nicotianoideae</taxon>
        <taxon>Nicotianeae</taxon>
        <taxon>Nicotiana</taxon>
    </lineage>
</organism>
<evidence type="ECO:0000313" key="1">
    <source>
        <dbReference type="Proteomes" id="UP000790787"/>
    </source>
</evidence>
<sequence length="396" mass="46743">MISTIIWNIRGVESKGAFDRFIKLKKRHKVSFVALQEPFLHSSQLENYKRKLGMHGALANFNGKIWCFWDSSYTCTEIFNHKQHLTLSIQHISSLEVCSVTIVYAKSKSRRRKKLWESLEQMNSQFQGPWSIFGDFNCIVNATEKEGGRPHRLRKSLDFINCMNECGILDVGYSGNDFTWTNNRRKMKRIRERLDKVFYNDEWSATFPLINVRHLPRTGSDHNMLLMTCSIEDVPPIKYFKFLSFWTEQKDFQKIVKDSWDEEVIGNPMWIMQQKLKTLANSLSYCSRNTIGNVFDKTKELEEKIEAMEATYGADNSDVNRTNLHNLYAEQISWMKMQNNLLKQKARVKWEFEGDNNTKYFHSTMRQRRKRSYLHRIKNEEGNWVEGNKHISEAAV</sequence>
<protein>
    <submittedName>
        <fullName evidence="2">Uncharacterized protein LOC142178345</fullName>
    </submittedName>
</protein>
<name>A0AC58U2T7_TOBAC</name>
<reference evidence="2" key="2">
    <citation type="submission" date="2025-08" db="UniProtKB">
        <authorList>
            <consortium name="RefSeq"/>
        </authorList>
    </citation>
    <scope>IDENTIFICATION</scope>
    <source>
        <tissue evidence="2">Leaf</tissue>
    </source>
</reference>